<accession>A0A5J5FAR1</accession>
<gene>
    <name evidence="2" type="ORF">FN846DRAFT_915956</name>
</gene>
<keyword evidence="1" id="KW-0732">Signal</keyword>
<comment type="caution">
    <text evidence="2">The sequence shown here is derived from an EMBL/GenBank/DDBJ whole genome shotgun (WGS) entry which is preliminary data.</text>
</comment>
<evidence type="ECO:0000256" key="1">
    <source>
        <dbReference type="SAM" id="SignalP"/>
    </source>
</evidence>
<dbReference type="OrthoDB" id="272271at2759"/>
<dbReference type="AlphaFoldDB" id="A0A5J5FAR1"/>
<keyword evidence="3" id="KW-1185">Reference proteome</keyword>
<reference evidence="2 3" key="1">
    <citation type="submission" date="2019-09" db="EMBL/GenBank/DDBJ databases">
        <title>Draft genome of the ectomycorrhizal ascomycete Sphaerosporella brunnea.</title>
        <authorList>
            <consortium name="DOE Joint Genome Institute"/>
            <person name="Benucci G.M."/>
            <person name="Marozzi G."/>
            <person name="Antonielli L."/>
            <person name="Sanchez S."/>
            <person name="Marco P."/>
            <person name="Wang X."/>
            <person name="Falini L.B."/>
            <person name="Barry K."/>
            <person name="Haridas S."/>
            <person name="Lipzen A."/>
            <person name="Labutti K."/>
            <person name="Grigoriev I.V."/>
            <person name="Murat C."/>
            <person name="Martin F."/>
            <person name="Albertini E."/>
            <person name="Donnini D."/>
            <person name="Bonito G."/>
        </authorList>
    </citation>
    <scope>NUCLEOTIDE SEQUENCE [LARGE SCALE GENOMIC DNA]</scope>
    <source>
        <strain evidence="2 3">Sb_GMNB300</strain>
    </source>
</reference>
<dbReference type="InParanoid" id="A0A5J5FAR1"/>
<name>A0A5J5FAR1_9PEZI</name>
<dbReference type="Proteomes" id="UP000326924">
    <property type="component" value="Unassembled WGS sequence"/>
</dbReference>
<evidence type="ECO:0000313" key="3">
    <source>
        <dbReference type="Proteomes" id="UP000326924"/>
    </source>
</evidence>
<feature type="signal peptide" evidence="1">
    <location>
        <begin position="1"/>
        <end position="18"/>
    </location>
</feature>
<proteinExistence type="predicted"/>
<protein>
    <submittedName>
        <fullName evidence="2">Uncharacterized protein</fullName>
    </submittedName>
</protein>
<feature type="chain" id="PRO_5023818628" evidence="1">
    <location>
        <begin position="19"/>
        <end position="177"/>
    </location>
</feature>
<dbReference type="EMBL" id="VXIS01000011">
    <property type="protein sequence ID" value="KAA8913941.1"/>
    <property type="molecule type" value="Genomic_DNA"/>
</dbReference>
<sequence>MEWVSLFFALFFFIFFDSRFMNSLTDISLRIKFADPAKTWNPDSRVYNSRRLQQQRRAETTPVAVLLPQGFPAQINPASPLVWSGHTISSSTTYLRHWQKQDIKEIECALEHFKCLRFALTIFPISGSFEPSHPSLVLAALRFPLPELDAKMISLAQKLYGDNNGRGLIPTIVSLYN</sequence>
<evidence type="ECO:0000313" key="2">
    <source>
        <dbReference type="EMBL" id="KAA8913941.1"/>
    </source>
</evidence>
<organism evidence="2 3">
    <name type="scientific">Sphaerosporella brunnea</name>
    <dbReference type="NCBI Taxonomy" id="1250544"/>
    <lineage>
        <taxon>Eukaryota</taxon>
        <taxon>Fungi</taxon>
        <taxon>Dikarya</taxon>
        <taxon>Ascomycota</taxon>
        <taxon>Pezizomycotina</taxon>
        <taxon>Pezizomycetes</taxon>
        <taxon>Pezizales</taxon>
        <taxon>Pyronemataceae</taxon>
        <taxon>Sphaerosporella</taxon>
    </lineage>
</organism>